<dbReference type="SUPFAM" id="SSF56037">
    <property type="entry name" value="PheT/TilS domain"/>
    <property type="match status" value="1"/>
</dbReference>
<reference evidence="10 11" key="1">
    <citation type="submission" date="2024-09" db="EMBL/GenBank/DDBJ databases">
        <authorList>
            <person name="Sun Q."/>
            <person name="Mori K."/>
        </authorList>
    </citation>
    <scope>NUCLEOTIDE SEQUENCE [LARGE SCALE GENOMIC DNA]</scope>
    <source>
        <strain evidence="10 11">KCTC 23076</strain>
    </source>
</reference>
<comment type="caution">
    <text evidence="10">The sequence shown here is derived from an EMBL/GenBank/DDBJ whole genome shotgun (WGS) entry which is preliminary data.</text>
</comment>
<evidence type="ECO:0000256" key="1">
    <source>
        <dbReference type="ARBA" id="ARBA00004496"/>
    </source>
</evidence>
<evidence type="ECO:0000256" key="4">
    <source>
        <dbReference type="ARBA" id="ARBA00022694"/>
    </source>
</evidence>
<gene>
    <name evidence="8 10" type="primary">tilS</name>
    <name evidence="10" type="ORF">ACFFGH_14245</name>
</gene>
<sequence>MPAPALSDHVIAQLPPGPVCVGLSGGMDSVVLLHLLAVAAQVRERGLRAVHVHHGVHPDADDWARRCTALCARLDVRLAVRRVRVVHNGSGLEGALRDARYAVFDSELRPGECLALAHHLDDQAETFLLRALRASGVDGLAAIPAMRLLGDAPVVRPLLDIPRSQLHAYALRHHLEWIDDPGNADLSMDRNFLRHRLMPLLQERWPHAAASFARSAALCRQDSDLLLEEDARTLAAARTLDAQVLRVDALQDLAPARRSRVLRLWLRQLKLQPLPAHLAMAAGTQLLEARADAAPRVAWSGTELRRWRDLLYAGRARASLPLDWRVRWDGRDALALPDGGQLRLLGDVLLPDRCIVHARAGGERIVLPGRGHSHALKHVLQDLGVPPWLRERLPLLSTDEGELLAAGDLVVSHRLDTWLRDHRTRLHWQPPSDAVD</sequence>
<keyword evidence="2 8" id="KW-0963">Cytoplasm</keyword>
<evidence type="ECO:0000256" key="5">
    <source>
        <dbReference type="ARBA" id="ARBA00022741"/>
    </source>
</evidence>
<feature type="binding site" evidence="8">
    <location>
        <begin position="24"/>
        <end position="29"/>
    </location>
    <ligand>
        <name>ATP</name>
        <dbReference type="ChEBI" id="CHEBI:30616"/>
    </ligand>
</feature>
<name>A0ABV6RRF3_9GAMM</name>
<dbReference type="EC" id="6.3.4.19" evidence="8"/>
<dbReference type="PANTHER" id="PTHR43033:SF1">
    <property type="entry name" value="TRNA(ILE)-LYSIDINE SYNTHASE-RELATED"/>
    <property type="match status" value="1"/>
</dbReference>
<dbReference type="CDD" id="cd01992">
    <property type="entry name" value="TilS_N"/>
    <property type="match status" value="1"/>
</dbReference>
<dbReference type="GO" id="GO:0032267">
    <property type="term" value="F:tRNA(Ile)-lysidine synthase activity"/>
    <property type="evidence" value="ECO:0007669"/>
    <property type="project" value="UniProtKB-EC"/>
</dbReference>
<dbReference type="PANTHER" id="PTHR43033">
    <property type="entry name" value="TRNA(ILE)-LYSIDINE SYNTHASE-RELATED"/>
    <property type="match status" value="1"/>
</dbReference>
<evidence type="ECO:0000313" key="11">
    <source>
        <dbReference type="Proteomes" id="UP001589896"/>
    </source>
</evidence>
<dbReference type="Pfam" id="PF11734">
    <property type="entry name" value="TilS_C"/>
    <property type="match status" value="1"/>
</dbReference>
<dbReference type="InterPro" id="IPR011063">
    <property type="entry name" value="TilS/TtcA_N"/>
</dbReference>
<evidence type="ECO:0000256" key="7">
    <source>
        <dbReference type="ARBA" id="ARBA00048539"/>
    </source>
</evidence>
<proteinExistence type="inferred from homology"/>
<evidence type="ECO:0000313" key="10">
    <source>
        <dbReference type="EMBL" id="MFC0679002.1"/>
    </source>
</evidence>
<dbReference type="Proteomes" id="UP001589896">
    <property type="component" value="Unassembled WGS sequence"/>
</dbReference>
<dbReference type="InterPro" id="IPR014729">
    <property type="entry name" value="Rossmann-like_a/b/a_fold"/>
</dbReference>
<dbReference type="InterPro" id="IPR015262">
    <property type="entry name" value="tRNA_Ile_lys_synt_subst-bd"/>
</dbReference>
<keyword evidence="6 8" id="KW-0067">ATP-binding</keyword>
<comment type="catalytic activity">
    <reaction evidence="7 8">
        <text>cytidine(34) in tRNA(Ile2) + L-lysine + ATP = lysidine(34) in tRNA(Ile2) + AMP + diphosphate + H(+)</text>
        <dbReference type="Rhea" id="RHEA:43744"/>
        <dbReference type="Rhea" id="RHEA-COMP:10625"/>
        <dbReference type="Rhea" id="RHEA-COMP:10670"/>
        <dbReference type="ChEBI" id="CHEBI:15378"/>
        <dbReference type="ChEBI" id="CHEBI:30616"/>
        <dbReference type="ChEBI" id="CHEBI:32551"/>
        <dbReference type="ChEBI" id="CHEBI:33019"/>
        <dbReference type="ChEBI" id="CHEBI:82748"/>
        <dbReference type="ChEBI" id="CHEBI:83665"/>
        <dbReference type="ChEBI" id="CHEBI:456215"/>
        <dbReference type="EC" id="6.3.4.19"/>
    </reaction>
</comment>
<protein>
    <recommendedName>
        <fullName evidence="8">tRNA(Ile)-lysidine synthase</fullName>
        <ecNumber evidence="8">6.3.4.19</ecNumber>
    </recommendedName>
    <alternativeName>
        <fullName evidence="8">tRNA(Ile)-2-lysyl-cytidine synthase</fullName>
    </alternativeName>
    <alternativeName>
        <fullName evidence="8">tRNA(Ile)-lysidine synthetase</fullName>
    </alternativeName>
</protein>
<comment type="function">
    <text evidence="8">Ligates lysine onto the cytidine present at position 34 of the AUA codon-specific tRNA(Ile) that contains the anticodon CAU, in an ATP-dependent manner. Cytidine is converted to lysidine, thus changing the amino acid specificity of the tRNA from methionine to isoleucine.</text>
</comment>
<comment type="subcellular location">
    <subcellularLocation>
        <location evidence="1 8">Cytoplasm</location>
    </subcellularLocation>
</comment>
<dbReference type="RefSeq" id="WP_386669332.1">
    <property type="nucleotide sequence ID" value="NZ_JBHLTG010000003.1"/>
</dbReference>
<keyword evidence="4 8" id="KW-0819">tRNA processing</keyword>
<evidence type="ECO:0000256" key="8">
    <source>
        <dbReference type="HAMAP-Rule" id="MF_01161"/>
    </source>
</evidence>
<dbReference type="NCBIfam" id="TIGR02432">
    <property type="entry name" value="lysidine_TilS_N"/>
    <property type="match status" value="1"/>
</dbReference>
<evidence type="ECO:0000256" key="3">
    <source>
        <dbReference type="ARBA" id="ARBA00022598"/>
    </source>
</evidence>
<dbReference type="Gene3D" id="3.40.50.620">
    <property type="entry name" value="HUPs"/>
    <property type="match status" value="1"/>
</dbReference>
<dbReference type="EMBL" id="JBHLTG010000003">
    <property type="protein sequence ID" value="MFC0679002.1"/>
    <property type="molecule type" value="Genomic_DNA"/>
</dbReference>
<evidence type="ECO:0000256" key="2">
    <source>
        <dbReference type="ARBA" id="ARBA00022490"/>
    </source>
</evidence>
<evidence type="ECO:0000259" key="9">
    <source>
        <dbReference type="SMART" id="SM00977"/>
    </source>
</evidence>
<dbReference type="HAMAP" id="MF_01161">
    <property type="entry name" value="tRNA_Ile_lys_synt"/>
    <property type="match status" value="1"/>
</dbReference>
<dbReference type="Pfam" id="PF01171">
    <property type="entry name" value="ATP_bind_3"/>
    <property type="match status" value="1"/>
</dbReference>
<dbReference type="InterPro" id="IPR012796">
    <property type="entry name" value="Lysidine-tRNA-synth_C"/>
</dbReference>
<comment type="similarity">
    <text evidence="8">Belongs to the tRNA(Ile)-lysidine synthase family.</text>
</comment>
<feature type="domain" description="Lysidine-tRNA(Ile) synthetase C-terminal" evidence="9">
    <location>
        <begin position="354"/>
        <end position="428"/>
    </location>
</feature>
<dbReference type="InterPro" id="IPR012094">
    <property type="entry name" value="tRNA_Ile_lys_synt"/>
</dbReference>
<accession>A0ABV6RRF3</accession>
<dbReference type="Pfam" id="PF09179">
    <property type="entry name" value="TilS"/>
    <property type="match status" value="1"/>
</dbReference>
<dbReference type="Gene3D" id="1.20.59.20">
    <property type="match status" value="1"/>
</dbReference>
<dbReference type="SMART" id="SM00977">
    <property type="entry name" value="TilS_C"/>
    <property type="match status" value="1"/>
</dbReference>
<dbReference type="SUPFAM" id="SSF82829">
    <property type="entry name" value="MesJ substrate recognition domain-like"/>
    <property type="match status" value="1"/>
</dbReference>
<keyword evidence="11" id="KW-1185">Reference proteome</keyword>
<keyword evidence="3 8" id="KW-0436">Ligase</keyword>
<dbReference type="SUPFAM" id="SSF52402">
    <property type="entry name" value="Adenine nucleotide alpha hydrolases-like"/>
    <property type="match status" value="1"/>
</dbReference>
<comment type="domain">
    <text evidence="8">The N-terminal region contains the highly conserved SGGXDS motif, predicted to be a P-loop motif involved in ATP binding.</text>
</comment>
<dbReference type="InterPro" id="IPR012795">
    <property type="entry name" value="tRNA_Ile_lys_synt_N"/>
</dbReference>
<evidence type="ECO:0000256" key="6">
    <source>
        <dbReference type="ARBA" id="ARBA00022840"/>
    </source>
</evidence>
<dbReference type="NCBIfam" id="TIGR02433">
    <property type="entry name" value="lysidine_TilS_C"/>
    <property type="match status" value="1"/>
</dbReference>
<organism evidence="10 11">
    <name type="scientific">Lysobacter korlensis</name>
    <dbReference type="NCBI Taxonomy" id="553636"/>
    <lineage>
        <taxon>Bacteria</taxon>
        <taxon>Pseudomonadati</taxon>
        <taxon>Pseudomonadota</taxon>
        <taxon>Gammaproteobacteria</taxon>
        <taxon>Lysobacterales</taxon>
        <taxon>Lysobacteraceae</taxon>
        <taxon>Lysobacter</taxon>
    </lineage>
</organism>
<keyword evidence="5 8" id="KW-0547">Nucleotide-binding</keyword>